<evidence type="ECO:0000256" key="7">
    <source>
        <dbReference type="ARBA" id="ARBA00023027"/>
    </source>
</evidence>
<comment type="catalytic activity">
    <reaction evidence="1 10">
        <text>UDP-alpha-D-glucose = UDP-alpha-D-galactose</text>
        <dbReference type="Rhea" id="RHEA:22168"/>
        <dbReference type="ChEBI" id="CHEBI:58885"/>
        <dbReference type="ChEBI" id="CHEBI:66914"/>
        <dbReference type="EC" id="5.1.3.2"/>
    </reaction>
</comment>
<dbReference type="Gene3D" id="3.90.25.10">
    <property type="entry name" value="UDP-galactose 4-epimerase, domain 1"/>
    <property type="match status" value="1"/>
</dbReference>
<evidence type="ECO:0000256" key="1">
    <source>
        <dbReference type="ARBA" id="ARBA00000083"/>
    </source>
</evidence>
<comment type="subunit">
    <text evidence="10">Homodimer.</text>
</comment>
<feature type="domain" description="NAD-dependent epimerase/dehydratase" evidence="11">
    <location>
        <begin position="3"/>
        <end position="254"/>
    </location>
</feature>
<dbReference type="GO" id="GO:0033499">
    <property type="term" value="P:galactose catabolic process via UDP-galactose, Leloir pathway"/>
    <property type="evidence" value="ECO:0007669"/>
    <property type="project" value="TreeGrafter"/>
</dbReference>
<dbReference type="SUPFAM" id="SSF51735">
    <property type="entry name" value="NAD(P)-binding Rossmann-fold domains"/>
    <property type="match status" value="1"/>
</dbReference>
<accession>A0A2M8PER0</accession>
<keyword evidence="8 10" id="KW-0413">Isomerase</keyword>
<name>A0A2M8PER0_9CHLR</name>
<sequence length="334" mass="36881">MHVLVTGGAGYIGSTAAAALIHNGYRVTVFDNLSRGHRAAVPLEADFVQGDLGDRAALDTLFQMGKFDAVMHFAALAEAGESMQKIGLYFRNNVTGSQILLDTMIAHDVKRLIFSSTAAVYGSKDSLIHEDDPHEPASVYGESKLMTERMVRWYHQREGLRYCILRYFNACGAMLDEHGRAVRGEAHQPETHLIPLTLQVALGQRPHVSIFGTDYPTPDGTCIRDYVHVEDLARAHILALEALDERAAMTYNLGNGQGYSVREVIQVAREVTGHPIPAVEAPRRPGDGPILVASAERISRELGWQPRYPKLHDIIASAWAWHRAHPQGYAEQGI</sequence>
<dbReference type="InterPro" id="IPR036291">
    <property type="entry name" value="NAD(P)-bd_dom_sf"/>
</dbReference>
<dbReference type="Proteomes" id="UP000229681">
    <property type="component" value="Unassembled WGS sequence"/>
</dbReference>
<keyword evidence="7 10" id="KW-0520">NAD</keyword>
<evidence type="ECO:0000256" key="8">
    <source>
        <dbReference type="ARBA" id="ARBA00023235"/>
    </source>
</evidence>
<comment type="caution">
    <text evidence="12">The sequence shown here is derived from an EMBL/GenBank/DDBJ whole genome shotgun (WGS) entry which is preliminary data.</text>
</comment>
<dbReference type="Gene3D" id="3.40.50.720">
    <property type="entry name" value="NAD(P)-binding Rossmann-like Domain"/>
    <property type="match status" value="1"/>
</dbReference>
<dbReference type="PANTHER" id="PTHR43725">
    <property type="entry name" value="UDP-GLUCOSE 4-EPIMERASE"/>
    <property type="match status" value="1"/>
</dbReference>
<protein>
    <recommendedName>
        <fullName evidence="6 10">UDP-glucose 4-epimerase</fullName>
        <ecNumber evidence="5 10">5.1.3.2</ecNumber>
    </recommendedName>
</protein>
<organism evidence="12 13">
    <name type="scientific">Candidatus Thermofonsia Clade 1 bacterium</name>
    <dbReference type="NCBI Taxonomy" id="2364210"/>
    <lineage>
        <taxon>Bacteria</taxon>
        <taxon>Bacillati</taxon>
        <taxon>Chloroflexota</taxon>
        <taxon>Candidatus Thermofontia</taxon>
        <taxon>Candidatus Thermofonsia Clade 1</taxon>
    </lineage>
</organism>
<comment type="cofactor">
    <cofactor evidence="2 10">
        <name>NAD(+)</name>
        <dbReference type="ChEBI" id="CHEBI:57540"/>
    </cofactor>
</comment>
<dbReference type="EMBL" id="PGTM01000085">
    <property type="protein sequence ID" value="PJF36040.1"/>
    <property type="molecule type" value="Genomic_DNA"/>
</dbReference>
<comment type="similarity">
    <text evidence="4 10">Belongs to the NAD(P)-dependent epimerase/dehydratase family.</text>
</comment>
<dbReference type="GO" id="GO:0003978">
    <property type="term" value="F:UDP-glucose 4-epimerase activity"/>
    <property type="evidence" value="ECO:0007669"/>
    <property type="project" value="UniProtKB-UniRule"/>
</dbReference>
<reference evidence="12 13" key="1">
    <citation type="submission" date="2017-11" db="EMBL/GenBank/DDBJ databases">
        <title>Evolution of Phototrophy in the Chloroflexi Phylum Driven by Horizontal Gene Transfer.</title>
        <authorList>
            <person name="Ward L.M."/>
            <person name="Hemp J."/>
            <person name="Shih P.M."/>
            <person name="Mcglynn S.E."/>
            <person name="Fischer W."/>
        </authorList>
    </citation>
    <scope>NUCLEOTIDE SEQUENCE [LARGE SCALE GENOMIC DNA]</scope>
    <source>
        <strain evidence="12">JP3_13</strain>
    </source>
</reference>
<evidence type="ECO:0000313" key="12">
    <source>
        <dbReference type="EMBL" id="PJF36040.1"/>
    </source>
</evidence>
<evidence type="ECO:0000256" key="4">
    <source>
        <dbReference type="ARBA" id="ARBA00007637"/>
    </source>
</evidence>
<evidence type="ECO:0000259" key="11">
    <source>
        <dbReference type="Pfam" id="PF01370"/>
    </source>
</evidence>
<dbReference type="InterPro" id="IPR001509">
    <property type="entry name" value="Epimerase_deHydtase"/>
</dbReference>
<dbReference type="Pfam" id="PF01370">
    <property type="entry name" value="Epimerase"/>
    <property type="match status" value="1"/>
</dbReference>
<proteinExistence type="inferred from homology"/>
<dbReference type="NCBIfam" id="TIGR01179">
    <property type="entry name" value="galE"/>
    <property type="match status" value="1"/>
</dbReference>
<gene>
    <name evidence="12" type="primary">galE</name>
    <name evidence="12" type="ORF">CUN49_07525</name>
</gene>
<evidence type="ECO:0000256" key="6">
    <source>
        <dbReference type="ARBA" id="ARBA00018569"/>
    </source>
</evidence>
<keyword evidence="9 10" id="KW-0119">Carbohydrate metabolism</keyword>
<dbReference type="AlphaFoldDB" id="A0A2M8PER0"/>
<dbReference type="UniPathway" id="UPA00214"/>
<dbReference type="InterPro" id="IPR005886">
    <property type="entry name" value="UDP_G4E"/>
</dbReference>
<evidence type="ECO:0000256" key="9">
    <source>
        <dbReference type="ARBA" id="ARBA00023277"/>
    </source>
</evidence>
<dbReference type="PANTHER" id="PTHR43725:SF53">
    <property type="entry name" value="UDP-ARABINOSE 4-EPIMERASE 1"/>
    <property type="match status" value="1"/>
</dbReference>
<dbReference type="EC" id="5.1.3.2" evidence="5 10"/>
<evidence type="ECO:0000313" key="13">
    <source>
        <dbReference type="Proteomes" id="UP000229681"/>
    </source>
</evidence>
<evidence type="ECO:0000256" key="5">
    <source>
        <dbReference type="ARBA" id="ARBA00013189"/>
    </source>
</evidence>
<comment type="pathway">
    <text evidence="3 10">Carbohydrate metabolism; galactose metabolism.</text>
</comment>
<evidence type="ECO:0000256" key="10">
    <source>
        <dbReference type="RuleBase" id="RU366046"/>
    </source>
</evidence>
<dbReference type="CDD" id="cd05247">
    <property type="entry name" value="UDP_G4E_1_SDR_e"/>
    <property type="match status" value="1"/>
</dbReference>
<evidence type="ECO:0000256" key="2">
    <source>
        <dbReference type="ARBA" id="ARBA00001911"/>
    </source>
</evidence>
<evidence type="ECO:0000256" key="3">
    <source>
        <dbReference type="ARBA" id="ARBA00004947"/>
    </source>
</evidence>